<reference evidence="2 3" key="1">
    <citation type="submission" date="2018-11" db="EMBL/GenBank/DDBJ databases">
        <authorList>
            <person name="Na S.W."/>
            <person name="Baik M."/>
        </authorList>
    </citation>
    <scope>NUCLEOTIDE SEQUENCE [LARGE SCALE GENOMIC DNA]</scope>
    <source>
        <strain evidence="2 3">E39</strain>
    </source>
</reference>
<organism evidence="2 3">
    <name type="scientific">Pseudoprevotella muciniphila</name>
    <dbReference type="NCBI Taxonomy" id="2133944"/>
    <lineage>
        <taxon>Bacteria</taxon>
        <taxon>Pseudomonadati</taxon>
        <taxon>Bacteroidota</taxon>
        <taxon>Bacteroidia</taxon>
        <taxon>Bacteroidales</taxon>
        <taxon>Prevotellaceae</taxon>
        <taxon>Pseudoprevotella</taxon>
    </lineage>
</organism>
<evidence type="ECO:0000259" key="1">
    <source>
        <dbReference type="Pfam" id="PF01553"/>
    </source>
</evidence>
<feature type="domain" description="Phospholipid/glycerol acyltransferase" evidence="1">
    <location>
        <begin position="92"/>
        <end position="228"/>
    </location>
</feature>
<dbReference type="GO" id="GO:0016746">
    <property type="term" value="F:acyltransferase activity"/>
    <property type="evidence" value="ECO:0007669"/>
    <property type="project" value="UniProtKB-KW"/>
</dbReference>
<evidence type="ECO:0000313" key="2">
    <source>
        <dbReference type="EMBL" id="QFQ13394.1"/>
    </source>
</evidence>
<dbReference type="OrthoDB" id="1078132at2"/>
<dbReference type="Pfam" id="PF01553">
    <property type="entry name" value="Acyltransferase"/>
    <property type="match status" value="1"/>
</dbReference>
<dbReference type="AlphaFoldDB" id="A0A5P8E8X1"/>
<evidence type="ECO:0000313" key="3">
    <source>
        <dbReference type="Proteomes" id="UP000249375"/>
    </source>
</evidence>
<keyword evidence="3" id="KW-1185">Reference proteome</keyword>
<dbReference type="RefSeq" id="WP_111897702.1">
    <property type="nucleotide sequence ID" value="NZ_CP033459.1"/>
</dbReference>
<dbReference type="KEGG" id="alq:C7Y71_010435"/>
<proteinExistence type="predicted"/>
<dbReference type="InterPro" id="IPR002123">
    <property type="entry name" value="Plipid/glycerol_acylTrfase"/>
</dbReference>
<dbReference type="GO" id="GO:0042840">
    <property type="term" value="P:D-glucuronate catabolic process"/>
    <property type="evidence" value="ECO:0007669"/>
    <property type="project" value="TreeGrafter"/>
</dbReference>
<protein>
    <submittedName>
        <fullName evidence="2">Acyltransferase</fullName>
    </submittedName>
</protein>
<gene>
    <name evidence="2" type="ORF">C7Y71_010435</name>
</gene>
<dbReference type="Proteomes" id="UP000249375">
    <property type="component" value="Chromosome"/>
</dbReference>
<sequence>MNIPSEYDEIRPYEPEELPEVFKELLADSQFLSVVNLLPVLGDMPQQDLQGALLSCKTNLDFQKRLIYPILKHLLSKAATSYRINVSALADKKGAYTYISNHRDIVLDSAILSLLLLEDGFEDTVEIAIGDNLLAYPWIEKIVRVNRAFIVRRSLGMREMLASSKRLSGYIHFAINEKKRSLWIAQREGRAKDSNDRTQESLIKMLAMAGNGSPAECLSQINIVPLSISYEYDPCDFLKAKEMQQKRDNPAHVKSREDDLLNMQTGIFGFKGDIHYQVAPCINAWLPELAGLPKGDFFAEVVRRIDKGIHSSYKLFPGNYVAADLLDGTDNSNYYTPEEKARFEKYLASRVKLVDLPDKDEDFLRNRILEMYANPLKNYIGAKV</sequence>
<dbReference type="PANTHER" id="PTHR30068:SF3">
    <property type="entry name" value="PHOSPHOLIPID_GLYCEROL ACYLTRANSFERASE DOMAIN-CONTAINING PROTEIN"/>
    <property type="match status" value="1"/>
</dbReference>
<keyword evidence="2" id="KW-0012">Acyltransferase</keyword>
<dbReference type="EMBL" id="CP033459">
    <property type="protein sequence ID" value="QFQ13394.1"/>
    <property type="molecule type" value="Genomic_DNA"/>
</dbReference>
<name>A0A5P8E8X1_9BACT</name>
<dbReference type="GO" id="GO:0019698">
    <property type="term" value="P:D-galacturonate catabolic process"/>
    <property type="evidence" value="ECO:0007669"/>
    <property type="project" value="TreeGrafter"/>
</dbReference>
<keyword evidence="2" id="KW-0808">Transferase</keyword>
<accession>A0A5P8E8X1</accession>
<dbReference type="PANTHER" id="PTHR30068">
    <property type="entry name" value="URONATE ISOMERASE"/>
    <property type="match status" value="1"/>
</dbReference>